<reference evidence="2" key="1">
    <citation type="journal article" date="2020" name="Stud. Mycol.">
        <title>101 Dothideomycetes genomes: a test case for predicting lifestyles and emergence of pathogens.</title>
        <authorList>
            <person name="Haridas S."/>
            <person name="Albert R."/>
            <person name="Binder M."/>
            <person name="Bloem J."/>
            <person name="Labutti K."/>
            <person name="Salamov A."/>
            <person name="Andreopoulos B."/>
            <person name="Baker S."/>
            <person name="Barry K."/>
            <person name="Bills G."/>
            <person name="Bluhm B."/>
            <person name="Cannon C."/>
            <person name="Castanera R."/>
            <person name="Culley D."/>
            <person name="Daum C."/>
            <person name="Ezra D."/>
            <person name="Gonzalez J."/>
            <person name="Henrissat B."/>
            <person name="Kuo A."/>
            <person name="Liang C."/>
            <person name="Lipzen A."/>
            <person name="Lutzoni F."/>
            <person name="Magnuson J."/>
            <person name="Mondo S."/>
            <person name="Nolan M."/>
            <person name="Ohm R."/>
            <person name="Pangilinan J."/>
            <person name="Park H.-J."/>
            <person name="Ramirez L."/>
            <person name="Alfaro M."/>
            <person name="Sun H."/>
            <person name="Tritt A."/>
            <person name="Yoshinaga Y."/>
            <person name="Zwiers L.-H."/>
            <person name="Turgeon B."/>
            <person name="Goodwin S."/>
            <person name="Spatafora J."/>
            <person name="Crous P."/>
            <person name="Grigoriev I."/>
        </authorList>
    </citation>
    <scope>NUCLEOTIDE SEQUENCE</scope>
    <source>
        <strain evidence="2">CBS 109.77</strain>
    </source>
</reference>
<protein>
    <submittedName>
        <fullName evidence="2">Uncharacterized protein</fullName>
    </submittedName>
</protein>
<evidence type="ECO:0000313" key="3">
    <source>
        <dbReference type="Proteomes" id="UP000799757"/>
    </source>
</evidence>
<accession>A0A6A6XRE7</accession>
<feature type="compositionally biased region" description="Acidic residues" evidence="1">
    <location>
        <begin position="233"/>
        <end position="243"/>
    </location>
</feature>
<gene>
    <name evidence="2" type="ORF">K505DRAFT_321600</name>
</gene>
<feature type="region of interest" description="Disordered" evidence="1">
    <location>
        <begin position="1"/>
        <end position="130"/>
    </location>
</feature>
<evidence type="ECO:0000256" key="1">
    <source>
        <dbReference type="SAM" id="MobiDB-lite"/>
    </source>
</evidence>
<feature type="compositionally biased region" description="Basic and acidic residues" evidence="1">
    <location>
        <begin position="210"/>
        <end position="222"/>
    </location>
</feature>
<name>A0A6A6XRE7_9PLEO</name>
<feature type="compositionally biased region" description="Low complexity" evidence="1">
    <location>
        <begin position="21"/>
        <end position="33"/>
    </location>
</feature>
<feature type="compositionally biased region" description="Pro residues" evidence="1">
    <location>
        <begin position="100"/>
        <end position="111"/>
    </location>
</feature>
<evidence type="ECO:0000313" key="2">
    <source>
        <dbReference type="EMBL" id="KAF2798788.1"/>
    </source>
</evidence>
<feature type="compositionally biased region" description="Basic and acidic residues" evidence="1">
    <location>
        <begin position="39"/>
        <end position="54"/>
    </location>
</feature>
<feature type="region of interest" description="Disordered" evidence="1">
    <location>
        <begin position="157"/>
        <end position="191"/>
    </location>
</feature>
<dbReference type="EMBL" id="MU001776">
    <property type="protein sequence ID" value="KAF2798788.1"/>
    <property type="molecule type" value="Genomic_DNA"/>
</dbReference>
<dbReference type="OrthoDB" id="77607at2759"/>
<feature type="compositionally biased region" description="Basic and acidic residues" evidence="1">
    <location>
        <begin position="1"/>
        <end position="14"/>
    </location>
</feature>
<feature type="compositionally biased region" description="Polar residues" evidence="1">
    <location>
        <begin position="80"/>
        <end position="89"/>
    </location>
</feature>
<proteinExistence type="predicted"/>
<dbReference type="Proteomes" id="UP000799757">
    <property type="component" value="Unassembled WGS sequence"/>
</dbReference>
<keyword evidence="3" id="KW-1185">Reference proteome</keyword>
<feature type="region of interest" description="Disordered" evidence="1">
    <location>
        <begin position="210"/>
        <end position="250"/>
    </location>
</feature>
<dbReference type="AlphaFoldDB" id="A0A6A6XRE7"/>
<organism evidence="2 3">
    <name type="scientific">Melanomma pulvis-pyrius CBS 109.77</name>
    <dbReference type="NCBI Taxonomy" id="1314802"/>
    <lineage>
        <taxon>Eukaryota</taxon>
        <taxon>Fungi</taxon>
        <taxon>Dikarya</taxon>
        <taxon>Ascomycota</taxon>
        <taxon>Pezizomycotina</taxon>
        <taxon>Dothideomycetes</taxon>
        <taxon>Pleosporomycetidae</taxon>
        <taxon>Pleosporales</taxon>
        <taxon>Melanommataceae</taxon>
        <taxon>Melanomma</taxon>
    </lineage>
</organism>
<sequence length="250" mass="27397">MADVRSLLRQERAARQPPGRPQKQSAAPAAAPTSKKRKAANDEGEDRKRTRTEAEAEAGVPSGFFDGGAATDRDDASLASAPQAQQEAQTIPEAESNAPLEPPPTANPPTPRLNAAEQAELEAFLSEMADEPTAQHGFSAYAAGAVIEAAPMTTAEIAAQARENQSAQRARKDEEMEGEKEDAARLLEDEFEEMEGLEERFRKLREQREALRSARAQAKTEDIVLPEVQPEPMESDSDDEEWDDWRFRAA</sequence>